<dbReference type="Proteomes" id="UP000001027">
    <property type="component" value="Chromosome"/>
</dbReference>
<dbReference type="Pfam" id="PF05565">
    <property type="entry name" value="Sipho_Gp157"/>
    <property type="match status" value="1"/>
</dbReference>
<dbReference type="RefSeq" id="WP_010926845.1">
    <property type="nucleotide sequence ID" value="NC_002927.3"/>
</dbReference>
<sequence>MNMPLYALTQEYRTLAVRLAEGDFDEKAVADTMEASGLPEQIGDKAQGCEMVARTFEADIPAIDAEIKRLQELKKARQARADALRDYLLRNMIASDIQVIECPLFRISIAKNPPAVEVFDEKQIPADYFTSPPAPPPKLDKNLIAQALKDNHDVPGARLRQGLRLSIR</sequence>
<name>A0A0H3LPR2_BORBR</name>
<accession>A0A0H3LPR2</accession>
<dbReference type="KEGG" id="bbr:BB3535"/>
<reference evidence="2" key="1">
    <citation type="journal article" date="2003" name="Nat. Genet.">
        <title>Comparative analysis of the genome sequences of Bordetella pertussis, Bordetella parapertussis and Bordetella bronchiseptica.</title>
        <authorList>
            <person name="Parkhill J."/>
            <person name="Sebaihia M."/>
            <person name="Preston A."/>
            <person name="Murphy L.D."/>
            <person name="Thomson N.R."/>
            <person name="Harris D.E."/>
            <person name="Holden M.T.G."/>
            <person name="Churcher C.M."/>
            <person name="Bentley S.D."/>
            <person name="Mungall K.L."/>
            <person name="Cerdeno-Tarraga A.-M."/>
            <person name="Temple L."/>
            <person name="James K.D."/>
            <person name="Harris B."/>
            <person name="Quail M.A."/>
            <person name="Achtman M."/>
            <person name="Atkin R."/>
            <person name="Baker S."/>
            <person name="Basham D."/>
            <person name="Bason N."/>
            <person name="Cherevach I."/>
            <person name="Chillingworth T."/>
            <person name="Collins M."/>
            <person name="Cronin A."/>
            <person name="Davis P."/>
            <person name="Doggett J."/>
            <person name="Feltwell T."/>
            <person name="Goble A."/>
            <person name="Hamlin N."/>
            <person name="Hauser H."/>
            <person name="Holroyd S."/>
            <person name="Jagels K."/>
            <person name="Leather S."/>
            <person name="Moule S."/>
            <person name="Norberczak H."/>
            <person name="O'Neil S."/>
            <person name="Ormond D."/>
            <person name="Price C."/>
            <person name="Rabbinowitsch E."/>
            <person name="Rutter S."/>
            <person name="Sanders M."/>
            <person name="Saunders D."/>
            <person name="Seeger K."/>
            <person name="Sharp S."/>
            <person name="Simmonds M."/>
            <person name="Skelton J."/>
            <person name="Squares R."/>
            <person name="Squares S."/>
            <person name="Stevens K."/>
            <person name="Unwin L."/>
            <person name="Whitehead S."/>
            <person name="Barrell B.G."/>
            <person name="Maskell D.J."/>
        </authorList>
    </citation>
    <scope>NUCLEOTIDE SEQUENCE [LARGE SCALE GENOMIC DNA]</scope>
    <source>
        <strain evidence="2">ATCC BAA-588 / NCTC 13252 / RB50</strain>
    </source>
</reference>
<dbReference type="eggNOG" id="ENOG50309YB">
    <property type="taxonomic scope" value="Bacteria"/>
</dbReference>
<proteinExistence type="predicted"/>
<dbReference type="InterPro" id="IPR008840">
    <property type="entry name" value="Sipho_Gp157"/>
</dbReference>
<gene>
    <name evidence="1" type="ordered locus">BB3535</name>
</gene>
<protein>
    <recommendedName>
        <fullName evidence="3">Siphovirus Gp157 family protein</fullName>
    </recommendedName>
</protein>
<evidence type="ECO:0000313" key="1">
    <source>
        <dbReference type="EMBL" id="CAE34029.1"/>
    </source>
</evidence>
<organism evidence="1 2">
    <name type="scientific">Bordetella bronchiseptica (strain ATCC BAA-588 / NCTC 13252 / RB50)</name>
    <name type="common">Alcaligenes bronchisepticus</name>
    <dbReference type="NCBI Taxonomy" id="257310"/>
    <lineage>
        <taxon>Bacteria</taxon>
        <taxon>Pseudomonadati</taxon>
        <taxon>Pseudomonadota</taxon>
        <taxon>Betaproteobacteria</taxon>
        <taxon>Burkholderiales</taxon>
        <taxon>Alcaligenaceae</taxon>
        <taxon>Bordetella</taxon>
    </lineage>
</organism>
<dbReference type="HOGENOM" id="CLU_124446_2_0_4"/>
<evidence type="ECO:0000313" key="2">
    <source>
        <dbReference type="Proteomes" id="UP000001027"/>
    </source>
</evidence>
<evidence type="ECO:0008006" key="3">
    <source>
        <dbReference type="Google" id="ProtNLM"/>
    </source>
</evidence>
<dbReference type="EMBL" id="BX640447">
    <property type="protein sequence ID" value="CAE34029.1"/>
    <property type="molecule type" value="Genomic_DNA"/>
</dbReference>
<dbReference type="AlphaFoldDB" id="A0A0H3LPR2"/>